<reference evidence="2 3" key="1">
    <citation type="journal article" date="2016" name="Mol. Biol. Evol.">
        <title>Comparative Genomics of Early-Diverging Mushroom-Forming Fungi Provides Insights into the Origins of Lignocellulose Decay Capabilities.</title>
        <authorList>
            <person name="Nagy L.G."/>
            <person name="Riley R."/>
            <person name="Tritt A."/>
            <person name="Adam C."/>
            <person name="Daum C."/>
            <person name="Floudas D."/>
            <person name="Sun H."/>
            <person name="Yadav J.S."/>
            <person name="Pangilinan J."/>
            <person name="Larsson K.H."/>
            <person name="Matsuura K."/>
            <person name="Barry K."/>
            <person name="Labutti K."/>
            <person name="Kuo R."/>
            <person name="Ohm R.A."/>
            <person name="Bhattacharya S.S."/>
            <person name="Shirouzu T."/>
            <person name="Yoshinaga Y."/>
            <person name="Martin F.M."/>
            <person name="Grigoriev I.V."/>
            <person name="Hibbett D.S."/>
        </authorList>
    </citation>
    <scope>NUCLEOTIDE SEQUENCE [LARGE SCALE GENOMIC DNA]</scope>
    <source>
        <strain evidence="2 3">93-53</strain>
    </source>
</reference>
<dbReference type="InParanoid" id="A0A165HRM5"/>
<protein>
    <submittedName>
        <fullName evidence="2">Uncharacterized protein</fullName>
    </submittedName>
</protein>
<proteinExistence type="predicted"/>
<gene>
    <name evidence="2" type="ORF">LAESUDRAFT_754600</name>
</gene>
<dbReference type="RefSeq" id="XP_040769739.1">
    <property type="nucleotide sequence ID" value="XM_040911904.1"/>
</dbReference>
<evidence type="ECO:0000313" key="2">
    <source>
        <dbReference type="EMBL" id="KZT12091.1"/>
    </source>
</evidence>
<evidence type="ECO:0000313" key="3">
    <source>
        <dbReference type="Proteomes" id="UP000076871"/>
    </source>
</evidence>
<accession>A0A165HRM5</accession>
<dbReference type="EMBL" id="KV427606">
    <property type="protein sequence ID" value="KZT12091.1"/>
    <property type="molecule type" value="Genomic_DNA"/>
</dbReference>
<feature type="region of interest" description="Disordered" evidence="1">
    <location>
        <begin position="1"/>
        <end position="38"/>
    </location>
</feature>
<keyword evidence="3" id="KW-1185">Reference proteome</keyword>
<evidence type="ECO:0000256" key="1">
    <source>
        <dbReference type="SAM" id="MobiDB-lite"/>
    </source>
</evidence>
<feature type="compositionally biased region" description="Polar residues" evidence="1">
    <location>
        <begin position="17"/>
        <end position="29"/>
    </location>
</feature>
<dbReference type="Proteomes" id="UP000076871">
    <property type="component" value="Unassembled WGS sequence"/>
</dbReference>
<organism evidence="2 3">
    <name type="scientific">Laetiporus sulphureus 93-53</name>
    <dbReference type="NCBI Taxonomy" id="1314785"/>
    <lineage>
        <taxon>Eukaryota</taxon>
        <taxon>Fungi</taxon>
        <taxon>Dikarya</taxon>
        <taxon>Basidiomycota</taxon>
        <taxon>Agaricomycotina</taxon>
        <taxon>Agaricomycetes</taxon>
        <taxon>Polyporales</taxon>
        <taxon>Laetiporus</taxon>
    </lineage>
</organism>
<name>A0A165HRM5_9APHY</name>
<dbReference type="GeneID" id="63828932"/>
<sequence>MAPNSPLPLSQSLSSSMGNPATPSSSQRPATPVASPRKVTDAKDVVMGVMYSTWEALHEAEPLDPAVDFEFLIHKFLSTLKLYCQKDWPLPKMPDASMIVKASSHQGDYDEQMHDANTAGSDYAMELELLLDTLIDEYETVIALAPCLYRPPSFLILFLAN</sequence>
<dbReference type="AlphaFoldDB" id="A0A165HRM5"/>
<feature type="compositionally biased region" description="Low complexity" evidence="1">
    <location>
        <begin position="1"/>
        <end position="16"/>
    </location>
</feature>